<organism evidence="2 3">
    <name type="scientific">Petrolisthes cinctipes</name>
    <name type="common">Flat porcelain crab</name>
    <dbReference type="NCBI Taxonomy" id="88211"/>
    <lineage>
        <taxon>Eukaryota</taxon>
        <taxon>Metazoa</taxon>
        <taxon>Ecdysozoa</taxon>
        <taxon>Arthropoda</taxon>
        <taxon>Crustacea</taxon>
        <taxon>Multicrustacea</taxon>
        <taxon>Malacostraca</taxon>
        <taxon>Eumalacostraca</taxon>
        <taxon>Eucarida</taxon>
        <taxon>Decapoda</taxon>
        <taxon>Pleocyemata</taxon>
        <taxon>Anomura</taxon>
        <taxon>Galatheoidea</taxon>
        <taxon>Porcellanidae</taxon>
        <taxon>Petrolisthes</taxon>
    </lineage>
</organism>
<keyword evidence="1" id="KW-0732">Signal</keyword>
<evidence type="ECO:0000256" key="1">
    <source>
        <dbReference type="SAM" id="SignalP"/>
    </source>
</evidence>
<feature type="signal peptide" evidence="1">
    <location>
        <begin position="1"/>
        <end position="22"/>
    </location>
</feature>
<dbReference type="Proteomes" id="UP001286313">
    <property type="component" value="Unassembled WGS sequence"/>
</dbReference>
<proteinExistence type="predicted"/>
<comment type="caution">
    <text evidence="2">The sequence shown here is derived from an EMBL/GenBank/DDBJ whole genome shotgun (WGS) entry which is preliminary data.</text>
</comment>
<feature type="chain" id="PRO_5042076489" evidence="1">
    <location>
        <begin position="23"/>
        <end position="102"/>
    </location>
</feature>
<evidence type="ECO:0000313" key="2">
    <source>
        <dbReference type="EMBL" id="KAK3874566.1"/>
    </source>
</evidence>
<accession>A0AAE1KGC2</accession>
<evidence type="ECO:0000313" key="3">
    <source>
        <dbReference type="Proteomes" id="UP001286313"/>
    </source>
</evidence>
<keyword evidence="3" id="KW-1185">Reference proteome</keyword>
<sequence length="102" mass="11983">MAANVITTVAVWVVVVAGLVTSLPQRGGYQDYTIKRYTNERVCWWNEICKEEFVNEFRCKCPHYTYCRSPGRYYNAYCSVMASGYIWMQPRFTESYNSFGKK</sequence>
<gene>
    <name evidence="2" type="ORF">Pcinc_020495</name>
</gene>
<dbReference type="AlphaFoldDB" id="A0AAE1KGC2"/>
<dbReference type="EMBL" id="JAWQEG010002094">
    <property type="protein sequence ID" value="KAK3874566.1"/>
    <property type="molecule type" value="Genomic_DNA"/>
</dbReference>
<protein>
    <submittedName>
        <fullName evidence="2">Uncharacterized protein</fullName>
    </submittedName>
</protein>
<name>A0AAE1KGC2_PETCI</name>
<reference evidence="2" key="1">
    <citation type="submission" date="2023-10" db="EMBL/GenBank/DDBJ databases">
        <title>Genome assemblies of two species of porcelain crab, Petrolisthes cinctipes and Petrolisthes manimaculis (Anomura: Porcellanidae).</title>
        <authorList>
            <person name="Angst P."/>
        </authorList>
    </citation>
    <scope>NUCLEOTIDE SEQUENCE</scope>
    <source>
        <strain evidence="2">PB745_01</strain>
        <tissue evidence="2">Gill</tissue>
    </source>
</reference>